<dbReference type="PROSITE" id="PS50067">
    <property type="entry name" value="KINESIN_MOTOR_2"/>
    <property type="match status" value="1"/>
</dbReference>
<feature type="region of interest" description="Disordered" evidence="9">
    <location>
        <begin position="1153"/>
        <end position="1178"/>
    </location>
</feature>
<dbReference type="PRINTS" id="PR00380">
    <property type="entry name" value="KINESINHEAVY"/>
</dbReference>
<evidence type="ECO:0000256" key="2">
    <source>
        <dbReference type="ARBA" id="ARBA00022490"/>
    </source>
</evidence>
<dbReference type="InterPro" id="IPR001752">
    <property type="entry name" value="Kinesin_motor_dom"/>
</dbReference>
<feature type="binding site" evidence="7">
    <location>
        <begin position="18"/>
        <end position="25"/>
    </location>
    <ligand>
        <name>ATP</name>
        <dbReference type="ChEBI" id="CHEBI:30616"/>
    </ligand>
</feature>
<feature type="coiled-coil region" evidence="8">
    <location>
        <begin position="969"/>
        <end position="1024"/>
    </location>
</feature>
<feature type="region of interest" description="Disordered" evidence="9">
    <location>
        <begin position="1083"/>
        <end position="1102"/>
    </location>
</feature>
<dbReference type="PANTHER" id="PTHR47969:SF15">
    <property type="entry name" value="CHROMOSOME-ASSOCIATED KINESIN KIF4A-RELATED"/>
    <property type="match status" value="1"/>
</dbReference>
<feature type="compositionally biased region" description="Acidic residues" evidence="9">
    <location>
        <begin position="1087"/>
        <end position="1102"/>
    </location>
</feature>
<keyword evidence="6" id="KW-0206">Cytoskeleton</keyword>
<feature type="coiled-coil region" evidence="8">
    <location>
        <begin position="385"/>
        <end position="440"/>
    </location>
</feature>
<dbReference type="InterPro" id="IPR036961">
    <property type="entry name" value="Kinesin_motor_dom_sf"/>
</dbReference>
<dbReference type="GO" id="GO:0003777">
    <property type="term" value="F:microtubule motor activity"/>
    <property type="evidence" value="ECO:0007669"/>
    <property type="project" value="InterPro"/>
</dbReference>
<gene>
    <name evidence="11" type="ORF">EGK_20613</name>
</gene>
<reference evidence="11" key="1">
    <citation type="journal article" date="2011" name="Nat. Biotechnol.">
        <title>Genome sequencing and comparison of two nonhuman primate animal models, the cynomolgus and Chinese rhesus macaques.</title>
        <authorList>
            <person name="Yan G."/>
            <person name="Zhang G."/>
            <person name="Fang X."/>
            <person name="Zhang Y."/>
            <person name="Li C."/>
            <person name="Ling F."/>
            <person name="Cooper D.N."/>
            <person name="Li Q."/>
            <person name="Li Y."/>
            <person name="van Gool A.J."/>
            <person name="Du H."/>
            <person name="Chen J."/>
            <person name="Chen R."/>
            <person name="Zhang P."/>
            <person name="Huang Z."/>
            <person name="Thompson J.R."/>
            <person name="Meng Y."/>
            <person name="Bai Y."/>
            <person name="Wang J."/>
            <person name="Zhuo M."/>
            <person name="Wang T."/>
            <person name="Huang Y."/>
            <person name="Wei L."/>
            <person name="Li J."/>
            <person name="Wang Z."/>
            <person name="Hu H."/>
            <person name="Yang P."/>
            <person name="Le L."/>
            <person name="Stenson P.D."/>
            <person name="Li B."/>
            <person name="Liu X."/>
            <person name="Ball E.V."/>
            <person name="An N."/>
            <person name="Huang Q."/>
            <person name="Zhang Y."/>
            <person name="Fan W."/>
            <person name="Zhang X."/>
            <person name="Li Y."/>
            <person name="Wang W."/>
            <person name="Katze M.G."/>
            <person name="Su B."/>
            <person name="Nielsen R."/>
            <person name="Yang H."/>
            <person name="Wang J."/>
            <person name="Wang X."/>
            <person name="Wang J."/>
        </authorList>
    </citation>
    <scope>NUCLEOTIDE SEQUENCE [LARGE SCALE GENOMIC DNA]</scope>
    <source>
        <strain evidence="11">CR-5</strain>
    </source>
</reference>
<dbReference type="GO" id="GO:0008017">
    <property type="term" value="F:microtubule binding"/>
    <property type="evidence" value="ECO:0007669"/>
    <property type="project" value="InterPro"/>
</dbReference>
<dbReference type="PROSITE" id="PS00411">
    <property type="entry name" value="KINESIN_MOTOR_1"/>
    <property type="match status" value="1"/>
</dbReference>
<sequence length="1265" mass="143953">MHVTSILPGYNATVLAYGQTGSGKTYSMGGAYTAEQENEPTVGVIPRVIQLLFKEIDKKSDFEFTLKVSYLEVSNLRLIILNSKLSVGRKINPNQVFPDMTQIKITTVNILFLPLYFQQYQIYNEEILDLLCPSREKAQINIREDPKEGIKIVGLTEKTVLVALDTVSCLEQGNNSRTVASTAMNSQSSRSHAIFTISIEQRKKSDKNSSFRSKLHLVDLAGSERQKKTKAEGDRLKEEEMSVYVGCVTKQFKFRFLLLGININRGLLCLGNVISALGDDKKGGFVPYRDSKLTRLLQDSLGGNSHTLMIACVSPADSNLEETLSTLRYADRARKIKNKPIVNIDPHTAELNHLKQQVQQLQVLLLQAHGGTLPGSINVEPSENLQSLMEKNQSLVEENEKLSRGLSEAAGQTAQMLERIILTEQANEKMNAKLEELRQHAACKLDLQKLVETLEDQELKENVEIICNLQQLITQLSDETVACMAAAIDTAVEQEAQVETSPETNRSSDTFTTQHALRQAQMSKELVELNKALALKEALARKMTQNDSQLQPIQYQYQDNIKELELEVINLQKEKEELVLELQTAKKDVNQAKLSERRRKRLQELEGQIAELKKKLNEQSKLLKLKESTERTVSKLNQEIRMMKNQRVQLMRQMKEDAEKFRQWKQKKDKEVIQLKERDRKRQYELLKLERNFQKQSNVLRRKTEEAAAANKRLKDALQKQREVADKRKETQSRGMEGTAARVKNWLGNEIEVMVSTEEAKRHLNDLLEDRKILAQDVAQLKEKKESGENPPPKLRRRTFSLTEVRGQVSESEDSITKQIESLETEMEFSLCDKTGRTQKALLLHAEYGRLQKSTVCDCLRSAQIADLQQKLLDAESEDRPKQCWENIATILEAKCALKYLIGELVSSKIQVSKLESSLKQSKTSCADMQKMLFEEQNHFSEIETELQAELIRMEQQHQEKVLYLLSQLQQSQIAEKQLEESVSEKEQQLLSTLKCQDEELEKMREVCEQNQQLLRENEIIKQKLTLLQVASRQKHLPKDTLLSPDSSFEYVPPKPKPSRVKEKFLEQSMDIEDLKYCSEHSVNEHEDGDGDGDDDEGDDEEWKPTKLVKVSRKNIQGCSCKGWCGNKQCGCRKQKSDCGVDCSCDPTKCRNRQQGKDSLGTVERTQDSEGSFKLEDPTEVTPGLSFFNPVCATPNSKILKEMCDVEQVPSKKTPPAPSLFDLPELKHVATEYQENKAPGKKKKRALASNTSFFSGCSPIEEEAH</sequence>
<evidence type="ECO:0000256" key="4">
    <source>
        <dbReference type="ARBA" id="ARBA00022840"/>
    </source>
</evidence>
<dbReference type="InterPro" id="IPR033467">
    <property type="entry name" value="Tesmin/TSO1-like_CXC"/>
</dbReference>
<evidence type="ECO:0000256" key="7">
    <source>
        <dbReference type="PROSITE-ProRule" id="PRU00283"/>
    </source>
</evidence>
<keyword evidence="2" id="KW-0963">Cytoplasm</keyword>
<accession>G7NRU4</accession>
<evidence type="ECO:0000313" key="11">
    <source>
        <dbReference type="EMBL" id="EHH30823.1"/>
    </source>
</evidence>
<dbReference type="Gene3D" id="3.40.850.10">
    <property type="entry name" value="Kinesin motor domain"/>
    <property type="match status" value="2"/>
</dbReference>
<feature type="domain" description="Kinesin motor" evidence="10">
    <location>
        <begin position="1"/>
        <end position="336"/>
    </location>
</feature>
<dbReference type="Pfam" id="PF00225">
    <property type="entry name" value="Kinesin"/>
    <property type="match status" value="3"/>
</dbReference>
<comment type="similarity">
    <text evidence="7">Belongs to the TRAFAC class myosin-kinesin ATPase superfamily. Kinesin family.</text>
</comment>
<dbReference type="PANTHER" id="PTHR47969">
    <property type="entry name" value="CHROMOSOME-ASSOCIATED KINESIN KIF4A-RELATED"/>
    <property type="match status" value="1"/>
</dbReference>
<keyword evidence="4 7" id="KW-0067">ATP-binding</keyword>
<keyword evidence="5 8" id="KW-0175">Coiled coil</keyword>
<proteinExistence type="inferred from homology"/>
<dbReference type="InterPro" id="IPR019821">
    <property type="entry name" value="Kinesin_motor_CS"/>
</dbReference>
<feature type="compositionally biased region" description="Basic and acidic residues" evidence="9">
    <location>
        <begin position="1165"/>
        <end position="1177"/>
    </location>
</feature>
<dbReference type="SUPFAM" id="SSF52540">
    <property type="entry name" value="P-loop containing nucleoside triphosphate hydrolases"/>
    <property type="match status" value="1"/>
</dbReference>
<comment type="subcellular location">
    <subcellularLocation>
        <location evidence="1">Cytoplasm</location>
        <location evidence="1">Cytoskeleton</location>
    </subcellularLocation>
</comment>
<dbReference type="InterPro" id="IPR027640">
    <property type="entry name" value="Kinesin-like_fam"/>
</dbReference>
<feature type="coiled-coil region" evidence="8">
    <location>
        <begin position="554"/>
        <end position="660"/>
    </location>
</feature>
<dbReference type="SMART" id="SM00129">
    <property type="entry name" value="KISc"/>
    <property type="match status" value="1"/>
</dbReference>
<dbReference type="GO" id="GO:0007018">
    <property type="term" value="P:microtubule-based movement"/>
    <property type="evidence" value="ECO:0007669"/>
    <property type="project" value="InterPro"/>
</dbReference>
<protein>
    <submittedName>
        <fullName evidence="11">Chromokinesin-A</fullName>
    </submittedName>
</protein>
<dbReference type="Pfam" id="PF25764">
    <property type="entry name" value="KIF21A_4th"/>
    <property type="match status" value="1"/>
</dbReference>
<evidence type="ECO:0000256" key="9">
    <source>
        <dbReference type="SAM" id="MobiDB-lite"/>
    </source>
</evidence>
<keyword evidence="3 7" id="KW-0547">Nucleotide-binding</keyword>
<dbReference type="GO" id="GO:0005856">
    <property type="term" value="C:cytoskeleton"/>
    <property type="evidence" value="ECO:0007669"/>
    <property type="project" value="UniProtKB-SubCell"/>
</dbReference>
<dbReference type="Proteomes" id="UP000013456">
    <property type="component" value="Chromosome X"/>
</dbReference>
<organism evidence="11">
    <name type="scientific">Macaca mulatta</name>
    <name type="common">Rhesus macaque</name>
    <dbReference type="NCBI Taxonomy" id="9544"/>
    <lineage>
        <taxon>Eukaryota</taxon>
        <taxon>Metazoa</taxon>
        <taxon>Chordata</taxon>
        <taxon>Craniata</taxon>
        <taxon>Vertebrata</taxon>
        <taxon>Euteleostomi</taxon>
        <taxon>Mammalia</taxon>
        <taxon>Eutheria</taxon>
        <taxon>Euarchontoglires</taxon>
        <taxon>Primates</taxon>
        <taxon>Haplorrhini</taxon>
        <taxon>Catarrhini</taxon>
        <taxon>Cercopithecidae</taxon>
        <taxon>Cercopithecinae</taxon>
        <taxon>Macaca</taxon>
    </lineage>
</organism>
<evidence type="ECO:0000259" key="10">
    <source>
        <dbReference type="PROSITE" id="PS50067"/>
    </source>
</evidence>
<dbReference type="EMBL" id="CM001273">
    <property type="protein sequence ID" value="EHH30823.1"/>
    <property type="molecule type" value="Genomic_DNA"/>
</dbReference>
<feature type="region of interest" description="Disordered" evidence="9">
    <location>
        <begin position="1036"/>
        <end position="1062"/>
    </location>
</feature>
<name>G7NRU4_MACMU</name>
<evidence type="ECO:0000256" key="3">
    <source>
        <dbReference type="ARBA" id="ARBA00022741"/>
    </source>
</evidence>
<dbReference type="InterPro" id="IPR027417">
    <property type="entry name" value="P-loop_NTPase"/>
</dbReference>
<evidence type="ECO:0000256" key="8">
    <source>
        <dbReference type="SAM" id="Coils"/>
    </source>
</evidence>
<evidence type="ECO:0000256" key="1">
    <source>
        <dbReference type="ARBA" id="ARBA00004245"/>
    </source>
</evidence>
<dbReference type="SMART" id="SM01114">
    <property type="entry name" value="CXC"/>
    <property type="match status" value="1"/>
</dbReference>
<evidence type="ECO:0000256" key="5">
    <source>
        <dbReference type="ARBA" id="ARBA00023054"/>
    </source>
</evidence>
<feature type="compositionally biased region" description="Basic and acidic residues" evidence="9">
    <location>
        <begin position="713"/>
        <end position="732"/>
    </location>
</feature>
<dbReference type="AlphaFoldDB" id="G7NRU4"/>
<feature type="region of interest" description="Disordered" evidence="9">
    <location>
        <begin position="711"/>
        <end position="737"/>
    </location>
</feature>
<evidence type="ECO:0000256" key="6">
    <source>
        <dbReference type="ARBA" id="ARBA00023212"/>
    </source>
</evidence>
<dbReference type="GO" id="GO:0005524">
    <property type="term" value="F:ATP binding"/>
    <property type="evidence" value="ECO:0007669"/>
    <property type="project" value="UniProtKB-UniRule"/>
</dbReference>
<keyword evidence="7" id="KW-0505">Motor protein</keyword>